<dbReference type="PROSITE" id="PS00097">
    <property type="entry name" value="CARBAMOYLTRANSFERASE"/>
    <property type="match status" value="1"/>
</dbReference>
<name>A0ABV1Y7P2_9ACTN</name>
<evidence type="ECO:0000256" key="4">
    <source>
        <dbReference type="ARBA" id="ARBA00022679"/>
    </source>
</evidence>
<feature type="binding site" evidence="6">
    <location>
        <begin position="138"/>
        <end position="141"/>
    </location>
    <ligand>
        <name>carbamoyl phosphate</name>
        <dbReference type="ChEBI" id="CHEBI:58228"/>
    </ligand>
</feature>
<evidence type="ECO:0000256" key="1">
    <source>
        <dbReference type="ARBA" id="ARBA00003822"/>
    </source>
</evidence>
<comment type="similarity">
    <text evidence="2 6">Belongs to the aspartate/ornithine carbamoyltransferase superfamily. OTCase family.</text>
</comment>
<evidence type="ECO:0000313" key="10">
    <source>
        <dbReference type="Proteomes" id="UP001486207"/>
    </source>
</evidence>
<feature type="binding site" evidence="6">
    <location>
        <begin position="60"/>
        <end position="63"/>
    </location>
    <ligand>
        <name>carbamoyl phosphate</name>
        <dbReference type="ChEBI" id="CHEBI:58228"/>
    </ligand>
</feature>
<dbReference type="PRINTS" id="PR00102">
    <property type="entry name" value="OTCASE"/>
</dbReference>
<comment type="function">
    <text evidence="1">Reversibly catalyzes the transfer of the carbamoyl group from carbamoyl phosphate (CP) to the N(epsilon) atom of ornithine (ORN) to produce L-citrulline.</text>
</comment>
<feature type="binding site" evidence="6">
    <location>
        <position position="235"/>
    </location>
    <ligand>
        <name>L-ornithine</name>
        <dbReference type="ChEBI" id="CHEBI:46911"/>
    </ligand>
</feature>
<dbReference type="NCBIfam" id="NF001986">
    <property type="entry name" value="PRK00779.1"/>
    <property type="match status" value="1"/>
</dbReference>
<keyword evidence="4 6" id="KW-0808">Transferase</keyword>
<dbReference type="Gene3D" id="3.40.50.1370">
    <property type="entry name" value="Aspartate/ornithine carbamoyltransferase"/>
    <property type="match status" value="2"/>
</dbReference>
<dbReference type="EMBL" id="JBEPFB010000042">
    <property type="protein sequence ID" value="MER7379882.1"/>
    <property type="molecule type" value="Genomic_DNA"/>
</dbReference>
<dbReference type="PANTHER" id="PTHR45753">
    <property type="entry name" value="ORNITHINE CARBAMOYLTRANSFERASE, MITOCHONDRIAL"/>
    <property type="match status" value="1"/>
</dbReference>
<comment type="catalytic activity">
    <reaction evidence="5 6">
        <text>carbamoyl phosphate + L-ornithine = L-citrulline + phosphate + H(+)</text>
        <dbReference type="Rhea" id="RHEA:19513"/>
        <dbReference type="ChEBI" id="CHEBI:15378"/>
        <dbReference type="ChEBI" id="CHEBI:43474"/>
        <dbReference type="ChEBI" id="CHEBI:46911"/>
        <dbReference type="ChEBI" id="CHEBI:57743"/>
        <dbReference type="ChEBI" id="CHEBI:58228"/>
        <dbReference type="EC" id="2.1.3.3"/>
    </reaction>
</comment>
<comment type="subcellular location">
    <subcellularLocation>
        <location evidence="6">Cytoplasm</location>
    </subcellularLocation>
</comment>
<evidence type="ECO:0000256" key="3">
    <source>
        <dbReference type="ARBA" id="ARBA00013007"/>
    </source>
</evidence>
<accession>A0ABV1Y7P2</accession>
<dbReference type="NCBIfam" id="TIGR00658">
    <property type="entry name" value="orni_carb_tr"/>
    <property type="match status" value="1"/>
</dbReference>
<keyword evidence="6" id="KW-0963">Cytoplasm</keyword>
<protein>
    <recommendedName>
        <fullName evidence="3 6">Ornithine carbamoyltransferase</fullName>
        <shortName evidence="6">OTCase</shortName>
        <ecNumber evidence="3 6">2.1.3.3</ecNumber>
    </recommendedName>
</protein>
<organism evidence="9 10">
    <name type="scientific">Streptomyces lanatus</name>
    <dbReference type="NCBI Taxonomy" id="66900"/>
    <lineage>
        <taxon>Bacteria</taxon>
        <taxon>Bacillati</taxon>
        <taxon>Actinomycetota</taxon>
        <taxon>Actinomycetes</taxon>
        <taxon>Kitasatosporales</taxon>
        <taxon>Streptomycetaceae</taxon>
        <taxon>Streptomyces</taxon>
    </lineage>
</organism>
<sequence>MATVPTALAGRHFLKELDFTEREFLGLVELAAELKAAKKAGAETQYLRGRNIALIFEKTSTRTRCAFEVAAADQGASTTYLDPSGSQIGHKESVKDTARVLGRMYDGIEYRGDSQAKVEELAAYAGVPVFNGLTDDWHPTQMLADVLTMTEHSRKPLKEIAFAYLGDARFNMGNSYLITGALLGMDVRIVAPEAYWPSDDIVAKARKIAEDSGAVIALTSDVAEGVRGADFVATDVWVSMGEPKEVWDERITALGSYAVTMDVLRATENPDVKFLHCLPAFHDLGTKVGLDIFASHGLRSLEVTDEVFESEYSVVFDEAENRMHTIKAVLVATLGRAGRA</sequence>
<dbReference type="InterPro" id="IPR024904">
    <property type="entry name" value="OTCase_ArgI"/>
</dbReference>
<feature type="binding site" evidence="6">
    <location>
        <begin position="239"/>
        <end position="240"/>
    </location>
    <ligand>
        <name>L-ornithine</name>
        <dbReference type="ChEBI" id="CHEBI:46911"/>
    </ligand>
</feature>
<evidence type="ECO:0000256" key="6">
    <source>
        <dbReference type="HAMAP-Rule" id="MF_01109"/>
    </source>
</evidence>
<dbReference type="RefSeq" id="WP_190076091.1">
    <property type="nucleotide sequence ID" value="NZ_BNBM01000033.1"/>
</dbReference>
<evidence type="ECO:0000259" key="7">
    <source>
        <dbReference type="Pfam" id="PF00185"/>
    </source>
</evidence>
<evidence type="ECO:0000256" key="5">
    <source>
        <dbReference type="ARBA" id="ARBA00048772"/>
    </source>
</evidence>
<dbReference type="Pfam" id="PF02729">
    <property type="entry name" value="OTCace_N"/>
    <property type="match status" value="1"/>
</dbReference>
<feature type="domain" description="Aspartate/ornithine carbamoyltransferase Asp/Orn-binding" evidence="7">
    <location>
        <begin position="159"/>
        <end position="332"/>
    </location>
</feature>
<dbReference type="HAMAP" id="MF_01109">
    <property type="entry name" value="OTCase"/>
    <property type="match status" value="1"/>
</dbReference>
<feature type="binding site" evidence="6">
    <location>
        <position position="171"/>
    </location>
    <ligand>
        <name>L-ornithine</name>
        <dbReference type="ChEBI" id="CHEBI:46911"/>
    </ligand>
</feature>
<dbReference type="PRINTS" id="PR00100">
    <property type="entry name" value="AOTCASE"/>
</dbReference>
<dbReference type="EC" id="2.1.3.3" evidence="3 6"/>
<dbReference type="InterPro" id="IPR036901">
    <property type="entry name" value="Asp/Orn_carbamoylTrfase_sf"/>
</dbReference>
<keyword evidence="10" id="KW-1185">Reference proteome</keyword>
<evidence type="ECO:0000313" key="9">
    <source>
        <dbReference type="EMBL" id="MER7379882.1"/>
    </source>
</evidence>
<dbReference type="Pfam" id="PF00185">
    <property type="entry name" value="OTCace"/>
    <property type="match status" value="1"/>
</dbReference>
<reference evidence="9 10" key="1">
    <citation type="submission" date="2024-06" db="EMBL/GenBank/DDBJ databases">
        <title>The Natural Products Discovery Center: Release of the First 8490 Sequenced Strains for Exploring Actinobacteria Biosynthetic Diversity.</title>
        <authorList>
            <person name="Kalkreuter E."/>
            <person name="Kautsar S.A."/>
            <person name="Yang D."/>
            <person name="Bader C.D."/>
            <person name="Teijaro C.N."/>
            <person name="Fluegel L."/>
            <person name="Davis C.M."/>
            <person name="Simpson J.R."/>
            <person name="Lauterbach L."/>
            <person name="Steele A.D."/>
            <person name="Gui C."/>
            <person name="Meng S."/>
            <person name="Li G."/>
            <person name="Viehrig K."/>
            <person name="Ye F."/>
            <person name="Su P."/>
            <person name="Kiefer A.F."/>
            <person name="Nichols A."/>
            <person name="Cepeda A.J."/>
            <person name="Yan W."/>
            <person name="Fan B."/>
            <person name="Jiang Y."/>
            <person name="Adhikari A."/>
            <person name="Zheng C.-J."/>
            <person name="Schuster L."/>
            <person name="Cowan T.M."/>
            <person name="Smanski M.J."/>
            <person name="Chevrette M.G."/>
            <person name="De Carvalho L.P.S."/>
            <person name="Shen B."/>
        </authorList>
    </citation>
    <scope>NUCLEOTIDE SEQUENCE [LARGE SCALE GENOMIC DNA]</scope>
    <source>
        <strain evidence="9 10">NPDC000155</strain>
    </source>
</reference>
<feature type="binding site" evidence="6">
    <location>
        <position position="87"/>
    </location>
    <ligand>
        <name>carbamoyl phosphate</name>
        <dbReference type="ChEBI" id="CHEBI:58228"/>
    </ligand>
</feature>
<dbReference type="SUPFAM" id="SSF53671">
    <property type="entry name" value="Aspartate/ornithine carbamoyltransferase"/>
    <property type="match status" value="1"/>
</dbReference>
<evidence type="ECO:0000259" key="8">
    <source>
        <dbReference type="Pfam" id="PF02729"/>
    </source>
</evidence>
<proteinExistence type="inferred from homology"/>
<evidence type="ECO:0000256" key="2">
    <source>
        <dbReference type="ARBA" id="ARBA00007805"/>
    </source>
</evidence>
<comment type="caution">
    <text evidence="9">The sequence shown here is derived from an EMBL/GenBank/DDBJ whole genome shotgun (WGS) entry which is preliminary data.</text>
</comment>
<dbReference type="InterPro" id="IPR002292">
    <property type="entry name" value="Orn/put_carbamltrans"/>
</dbReference>
<dbReference type="InterPro" id="IPR006131">
    <property type="entry name" value="Asp_carbamoyltransf_Asp/Orn-bd"/>
</dbReference>
<dbReference type="PANTHER" id="PTHR45753:SF2">
    <property type="entry name" value="ORNITHINE CARBAMOYLTRANSFERASE"/>
    <property type="match status" value="1"/>
</dbReference>
<feature type="binding site" evidence="6">
    <location>
        <position position="322"/>
    </location>
    <ligand>
        <name>carbamoyl phosphate</name>
        <dbReference type="ChEBI" id="CHEBI:58228"/>
    </ligand>
</feature>
<dbReference type="GO" id="GO:0004585">
    <property type="term" value="F:ornithine carbamoyltransferase activity"/>
    <property type="evidence" value="ECO:0007669"/>
    <property type="project" value="UniProtKB-EC"/>
</dbReference>
<dbReference type="InterPro" id="IPR006130">
    <property type="entry name" value="Asp/Orn_carbamoylTrfase"/>
</dbReference>
<dbReference type="InterPro" id="IPR006132">
    <property type="entry name" value="Asp/Orn_carbamoyltranf_P-bd"/>
</dbReference>
<feature type="binding site" evidence="6">
    <location>
        <begin position="277"/>
        <end position="278"/>
    </location>
    <ligand>
        <name>carbamoyl phosphate</name>
        <dbReference type="ChEBI" id="CHEBI:58228"/>
    </ligand>
</feature>
<feature type="domain" description="Aspartate/ornithine carbamoyltransferase carbamoyl-P binding" evidence="8">
    <location>
        <begin position="11"/>
        <end position="151"/>
    </location>
</feature>
<feature type="binding site" evidence="6">
    <location>
        <position position="111"/>
    </location>
    <ligand>
        <name>carbamoyl phosphate</name>
        <dbReference type="ChEBI" id="CHEBI:58228"/>
    </ligand>
</feature>
<gene>
    <name evidence="9" type="primary">argF</name>
    <name evidence="9" type="ORF">ABT384_45665</name>
</gene>
<dbReference type="Proteomes" id="UP001486207">
    <property type="component" value="Unassembled WGS sequence"/>
</dbReference>